<organism evidence="3 4">
    <name type="scientific">Alkalibaculum bacchi</name>
    <dbReference type="NCBI Taxonomy" id="645887"/>
    <lineage>
        <taxon>Bacteria</taxon>
        <taxon>Bacillati</taxon>
        <taxon>Bacillota</taxon>
        <taxon>Clostridia</taxon>
        <taxon>Eubacteriales</taxon>
        <taxon>Eubacteriaceae</taxon>
        <taxon>Alkalibaculum</taxon>
    </lineage>
</organism>
<dbReference type="InterPro" id="IPR009309">
    <property type="entry name" value="IreB"/>
</dbReference>
<dbReference type="RefSeq" id="WP_113919820.1">
    <property type="nucleotide sequence ID" value="NZ_QNRX01000003.1"/>
</dbReference>
<dbReference type="OrthoDB" id="9796303at2"/>
<name>A0A366IDT7_9FIRM</name>
<gene>
    <name evidence="3" type="ORF">DES36_103156</name>
</gene>
<dbReference type="PIRSF" id="PIRSF037258">
    <property type="entry name" value="DUF965_bac"/>
    <property type="match status" value="1"/>
</dbReference>
<dbReference type="PANTHER" id="PTHR40067:SF1">
    <property type="entry name" value="UPF0297 PROTEIN YRZL"/>
    <property type="match status" value="1"/>
</dbReference>
<dbReference type="HAMAP" id="MF_01507">
    <property type="entry name" value="UPF0297"/>
    <property type="match status" value="1"/>
</dbReference>
<comment type="similarity">
    <text evidence="1 2">Belongs to the UPF0297 family.</text>
</comment>
<dbReference type="AlphaFoldDB" id="A0A366IDT7"/>
<accession>A0A366IDT7</accession>
<evidence type="ECO:0000313" key="4">
    <source>
        <dbReference type="Proteomes" id="UP000253490"/>
    </source>
</evidence>
<protein>
    <recommendedName>
        <fullName evidence="2">UPF0297 protein DES36_103156</fullName>
    </recommendedName>
</protein>
<evidence type="ECO:0000256" key="2">
    <source>
        <dbReference type="HAMAP-Rule" id="MF_01507"/>
    </source>
</evidence>
<evidence type="ECO:0000313" key="3">
    <source>
        <dbReference type="EMBL" id="RBP68394.1"/>
    </source>
</evidence>
<reference evidence="3 4" key="1">
    <citation type="submission" date="2018-06" db="EMBL/GenBank/DDBJ databases">
        <title>Genomic Encyclopedia of Type Strains, Phase IV (KMG-IV): sequencing the most valuable type-strain genomes for metagenomic binning, comparative biology and taxonomic classification.</title>
        <authorList>
            <person name="Goeker M."/>
        </authorList>
    </citation>
    <scope>NUCLEOTIDE SEQUENCE [LARGE SCALE GENOMIC DNA]</scope>
    <source>
        <strain evidence="3 4">DSM 22112</strain>
    </source>
</reference>
<dbReference type="EMBL" id="QNRX01000003">
    <property type="protein sequence ID" value="RBP68394.1"/>
    <property type="molecule type" value="Genomic_DNA"/>
</dbReference>
<dbReference type="PANTHER" id="PTHR40067">
    <property type="entry name" value="UPF0297 PROTEIN YRZL"/>
    <property type="match status" value="1"/>
</dbReference>
<dbReference type="Pfam" id="PF06135">
    <property type="entry name" value="IreB"/>
    <property type="match status" value="1"/>
</dbReference>
<dbReference type="Proteomes" id="UP000253490">
    <property type="component" value="Unassembled WGS sequence"/>
</dbReference>
<keyword evidence="4" id="KW-1185">Reference proteome</keyword>
<evidence type="ECO:0000256" key="1">
    <source>
        <dbReference type="ARBA" id="ARBA00010888"/>
    </source>
</evidence>
<proteinExistence type="inferred from homology"/>
<comment type="caution">
    <text evidence="3">The sequence shown here is derived from an EMBL/GenBank/DDBJ whole genome shotgun (WGS) entry which is preliminary data.</text>
</comment>
<sequence length="86" mass="10140">MDQNKDFTVKFELERDRSEEIKQIVQVVYTALTEKGYKPVEQIVGYIMSGDPTFITSHLNARNAIKKVDRDELLEEFVKVYFDHLK</sequence>
<dbReference type="NCBIfam" id="NF003997">
    <property type="entry name" value="PRK05473.1"/>
    <property type="match status" value="1"/>
</dbReference>